<dbReference type="AlphaFoldDB" id="A0A8J3GFQ3"/>
<dbReference type="EMBL" id="BMXG01000039">
    <property type="protein sequence ID" value="GHC13917.1"/>
    <property type="molecule type" value="Genomic_DNA"/>
</dbReference>
<dbReference type="Proteomes" id="UP000642829">
    <property type="component" value="Unassembled WGS sequence"/>
</dbReference>
<accession>A0A8J3GFQ3</accession>
<keyword evidence="2" id="KW-1185">Reference proteome</keyword>
<name>A0A8J3GFQ3_9BACT</name>
<proteinExistence type="predicted"/>
<evidence type="ECO:0000313" key="1">
    <source>
        <dbReference type="EMBL" id="GHC13917.1"/>
    </source>
</evidence>
<sequence>MKLRELEPDYSRNLPFGIRWYVDRKAKHKFFATDQERQKWKTKFQRDLLKHGANSLKVDPHRLKRWERADAIIGDADPVEVAEFWIRNRRTAQSKVTWNALEK</sequence>
<gene>
    <name evidence="1" type="ORF">GCM10007047_34030</name>
</gene>
<dbReference type="RefSeq" id="WP_189517562.1">
    <property type="nucleotide sequence ID" value="NZ_BMXG01000039.1"/>
</dbReference>
<reference evidence="1" key="2">
    <citation type="submission" date="2020-09" db="EMBL/GenBank/DDBJ databases">
        <authorList>
            <person name="Sun Q."/>
            <person name="Kim S."/>
        </authorList>
    </citation>
    <scope>NUCLEOTIDE SEQUENCE</scope>
    <source>
        <strain evidence="1">KCTC 12870</strain>
    </source>
</reference>
<protein>
    <submittedName>
        <fullName evidence="1">Uncharacterized protein</fullName>
    </submittedName>
</protein>
<comment type="caution">
    <text evidence="1">The sequence shown here is derived from an EMBL/GenBank/DDBJ whole genome shotgun (WGS) entry which is preliminary data.</text>
</comment>
<organism evidence="1 2">
    <name type="scientific">Cerasicoccus arenae</name>
    <dbReference type="NCBI Taxonomy" id="424488"/>
    <lineage>
        <taxon>Bacteria</taxon>
        <taxon>Pseudomonadati</taxon>
        <taxon>Verrucomicrobiota</taxon>
        <taxon>Opitutia</taxon>
        <taxon>Puniceicoccales</taxon>
        <taxon>Cerasicoccaceae</taxon>
        <taxon>Cerasicoccus</taxon>
    </lineage>
</organism>
<evidence type="ECO:0000313" key="2">
    <source>
        <dbReference type="Proteomes" id="UP000642829"/>
    </source>
</evidence>
<reference evidence="1" key="1">
    <citation type="journal article" date="2014" name="Int. J. Syst. Evol. Microbiol.">
        <title>Complete genome sequence of Corynebacterium casei LMG S-19264T (=DSM 44701T), isolated from a smear-ripened cheese.</title>
        <authorList>
            <consortium name="US DOE Joint Genome Institute (JGI-PGF)"/>
            <person name="Walter F."/>
            <person name="Albersmeier A."/>
            <person name="Kalinowski J."/>
            <person name="Ruckert C."/>
        </authorList>
    </citation>
    <scope>NUCLEOTIDE SEQUENCE</scope>
    <source>
        <strain evidence="1">KCTC 12870</strain>
    </source>
</reference>